<proteinExistence type="predicted"/>
<feature type="chain" id="PRO_5040307444" evidence="3">
    <location>
        <begin position="22"/>
        <end position="289"/>
    </location>
</feature>
<sequence>MTRILFLVICLVIQSFSTSNSVELECAYEKVNYEESIFYRCENKNTLNLISRKRTLIDKLTGTHEDDMTDDNVVDFYSDTKNIQYFPQGLSKIFNNLKRIIINSNGIRDLSQSDLKDYPKLEVLILDNNLIEVLHDDLFKYNPDLTWISMESNFITQIYPRVFDGLNKLDNLELTSNYCINMKASNDSTAIQNIIKVAKVECSNAEFLEIEEEIKKLEDNVHNLNDNNVLEFNVKCQKLYLKLDNFAIADSVYLNTRLGKVQTVVDVFISKFYKDMFHKIADLEKKIVT</sequence>
<evidence type="ECO:0000256" key="3">
    <source>
        <dbReference type="SAM" id="SignalP"/>
    </source>
</evidence>
<dbReference type="AlphaFoldDB" id="A0A9N9S411"/>
<dbReference type="InterPro" id="IPR050328">
    <property type="entry name" value="Dev_Immune_Receptor"/>
</dbReference>
<dbReference type="SUPFAM" id="SSF52058">
    <property type="entry name" value="L domain-like"/>
    <property type="match status" value="1"/>
</dbReference>
<dbReference type="Proteomes" id="UP001153620">
    <property type="component" value="Chromosome 3"/>
</dbReference>
<dbReference type="Pfam" id="PF13855">
    <property type="entry name" value="LRR_8"/>
    <property type="match status" value="1"/>
</dbReference>
<name>A0A9N9S411_9DIPT</name>
<keyword evidence="2" id="KW-0175">Coiled coil</keyword>
<reference evidence="4" key="2">
    <citation type="submission" date="2022-10" db="EMBL/GenBank/DDBJ databases">
        <authorList>
            <consortium name="ENA_rothamsted_submissions"/>
            <consortium name="culmorum"/>
            <person name="King R."/>
        </authorList>
    </citation>
    <scope>NUCLEOTIDE SEQUENCE</scope>
</reference>
<dbReference type="PANTHER" id="PTHR24373:SF275">
    <property type="entry name" value="TIR DOMAIN-CONTAINING PROTEIN"/>
    <property type="match status" value="1"/>
</dbReference>
<dbReference type="PANTHER" id="PTHR24373">
    <property type="entry name" value="SLIT RELATED LEUCINE-RICH REPEAT NEURONAL PROTEIN"/>
    <property type="match status" value="1"/>
</dbReference>
<evidence type="ECO:0000313" key="4">
    <source>
        <dbReference type="EMBL" id="CAG9809487.1"/>
    </source>
</evidence>
<evidence type="ECO:0000256" key="2">
    <source>
        <dbReference type="SAM" id="Coils"/>
    </source>
</evidence>
<keyword evidence="1 3" id="KW-0732">Signal</keyword>
<accession>A0A9N9S411</accession>
<organism evidence="4 5">
    <name type="scientific">Chironomus riparius</name>
    <dbReference type="NCBI Taxonomy" id="315576"/>
    <lineage>
        <taxon>Eukaryota</taxon>
        <taxon>Metazoa</taxon>
        <taxon>Ecdysozoa</taxon>
        <taxon>Arthropoda</taxon>
        <taxon>Hexapoda</taxon>
        <taxon>Insecta</taxon>
        <taxon>Pterygota</taxon>
        <taxon>Neoptera</taxon>
        <taxon>Endopterygota</taxon>
        <taxon>Diptera</taxon>
        <taxon>Nematocera</taxon>
        <taxon>Chironomoidea</taxon>
        <taxon>Chironomidae</taxon>
        <taxon>Chironominae</taxon>
        <taxon>Chironomus</taxon>
    </lineage>
</organism>
<protein>
    <submittedName>
        <fullName evidence="4">Uncharacterized protein</fullName>
    </submittedName>
</protein>
<feature type="coiled-coil region" evidence="2">
    <location>
        <begin position="200"/>
        <end position="227"/>
    </location>
</feature>
<keyword evidence="5" id="KW-1185">Reference proteome</keyword>
<dbReference type="InterPro" id="IPR032675">
    <property type="entry name" value="LRR_dom_sf"/>
</dbReference>
<reference evidence="4" key="1">
    <citation type="submission" date="2022-01" db="EMBL/GenBank/DDBJ databases">
        <authorList>
            <person name="King R."/>
        </authorList>
    </citation>
    <scope>NUCLEOTIDE SEQUENCE</scope>
</reference>
<dbReference type="OrthoDB" id="7736698at2759"/>
<dbReference type="InterPro" id="IPR001611">
    <property type="entry name" value="Leu-rich_rpt"/>
</dbReference>
<evidence type="ECO:0000256" key="1">
    <source>
        <dbReference type="ARBA" id="ARBA00022729"/>
    </source>
</evidence>
<gene>
    <name evidence="4" type="ORF">CHIRRI_LOCUS12308</name>
</gene>
<feature type="signal peptide" evidence="3">
    <location>
        <begin position="1"/>
        <end position="21"/>
    </location>
</feature>
<dbReference type="EMBL" id="OU895879">
    <property type="protein sequence ID" value="CAG9809487.1"/>
    <property type="molecule type" value="Genomic_DNA"/>
</dbReference>
<evidence type="ECO:0000313" key="5">
    <source>
        <dbReference type="Proteomes" id="UP001153620"/>
    </source>
</evidence>
<dbReference type="Gene3D" id="3.80.10.10">
    <property type="entry name" value="Ribonuclease Inhibitor"/>
    <property type="match status" value="1"/>
</dbReference>